<name>A0AAW5WUL9_9LACO</name>
<dbReference type="EMBL" id="JAKHPH010000030">
    <property type="protein sequence ID" value="MCZ3668274.1"/>
    <property type="molecule type" value="Genomic_DNA"/>
</dbReference>
<dbReference type="SUPFAM" id="SSF53448">
    <property type="entry name" value="Nucleotide-diphospho-sugar transferases"/>
    <property type="match status" value="1"/>
</dbReference>
<accession>A0AAW5WUL9</accession>
<dbReference type="AlphaFoldDB" id="A0AAW5WUL9"/>
<dbReference type="Gene3D" id="3.90.550.10">
    <property type="entry name" value="Spore Coat Polysaccharide Biosynthesis Protein SpsA, Chain A"/>
    <property type="match status" value="1"/>
</dbReference>
<keyword evidence="1 4" id="KW-0328">Glycosyltransferase</keyword>
<evidence type="ECO:0000256" key="1">
    <source>
        <dbReference type="ARBA" id="ARBA00022676"/>
    </source>
</evidence>
<feature type="domain" description="Glycosyltransferase 2-like" evidence="3">
    <location>
        <begin position="8"/>
        <end position="164"/>
    </location>
</feature>
<dbReference type="Pfam" id="PF00535">
    <property type="entry name" value="Glycos_transf_2"/>
    <property type="match status" value="1"/>
</dbReference>
<proteinExistence type="predicted"/>
<dbReference type="InterPro" id="IPR001173">
    <property type="entry name" value="Glyco_trans_2-like"/>
</dbReference>
<dbReference type="EC" id="2.4.-.-" evidence="4"/>
<comment type="caution">
    <text evidence="4">The sequence shown here is derived from an EMBL/GenBank/DDBJ whole genome shotgun (WGS) entry which is preliminary data.</text>
</comment>
<dbReference type="GO" id="GO:0016757">
    <property type="term" value="F:glycosyltransferase activity"/>
    <property type="evidence" value="ECO:0007669"/>
    <property type="project" value="UniProtKB-KW"/>
</dbReference>
<dbReference type="CDD" id="cd00761">
    <property type="entry name" value="Glyco_tranf_GTA_type"/>
    <property type="match status" value="1"/>
</dbReference>
<evidence type="ECO:0000256" key="2">
    <source>
        <dbReference type="ARBA" id="ARBA00022679"/>
    </source>
</evidence>
<dbReference type="Proteomes" id="UP001212401">
    <property type="component" value="Unassembled WGS sequence"/>
</dbReference>
<dbReference type="RefSeq" id="WP_269296207.1">
    <property type="nucleotide sequence ID" value="NZ_JAKHPH010000030.1"/>
</dbReference>
<evidence type="ECO:0000313" key="5">
    <source>
        <dbReference type="Proteomes" id="UP001212401"/>
    </source>
</evidence>
<organism evidence="4 5">
    <name type="scientific">Limosilactobacillus vaginalis</name>
    <dbReference type="NCBI Taxonomy" id="1633"/>
    <lineage>
        <taxon>Bacteria</taxon>
        <taxon>Bacillati</taxon>
        <taxon>Bacillota</taxon>
        <taxon>Bacilli</taxon>
        <taxon>Lactobacillales</taxon>
        <taxon>Lactobacillaceae</taxon>
        <taxon>Limosilactobacillus</taxon>
    </lineage>
</organism>
<keyword evidence="2 4" id="KW-0808">Transferase</keyword>
<sequence>MEKEKLLSIIIPNYNSGNLLRECITSIVSNINKYIEVLVIDDGSTDDSIDKIEEFSDVIKIIKQPNSGVSTARNRGLKEAIGKYIMFVDADDTLNTTWWDIVFKEVVKNKDLVIFNYTKDNSKVNIIDISKLLEGNQLQSYKGEMLKLPTLYMTVWGKLFKRSIIVNNKILFDSRLRLAEDGDFMLQFLVKVNSILLNNYTLYNYRNNSNSTMRTFDNNKVNSYLQAMKISNGKLPSDSYLKESFYFYVLMHLNIMMVHEVFDIENNIRYLAKRRKLRQILQTDIISRALQKIKISDCKEKQTIPIILLKLKLYDIAGLAFRLRSKQNHKKI</sequence>
<dbReference type="InterPro" id="IPR029044">
    <property type="entry name" value="Nucleotide-diphossugar_trans"/>
</dbReference>
<reference evidence="4" key="1">
    <citation type="submission" date="2022-01" db="EMBL/GenBank/DDBJ databases">
        <title>VMRC isolate genome collection.</title>
        <authorList>
            <person name="France M."/>
            <person name="Rutt L."/>
            <person name="Humphrys M."/>
            <person name="Ravel J."/>
        </authorList>
    </citation>
    <scope>NUCLEOTIDE SEQUENCE</scope>
    <source>
        <strain evidence="4">C0048A1</strain>
    </source>
</reference>
<protein>
    <submittedName>
        <fullName evidence="4">Glycosyltransferase</fullName>
        <ecNumber evidence="4">2.4.-.-</ecNumber>
    </submittedName>
</protein>
<dbReference type="PANTHER" id="PTHR22916">
    <property type="entry name" value="GLYCOSYLTRANSFERASE"/>
    <property type="match status" value="1"/>
</dbReference>
<evidence type="ECO:0000313" key="4">
    <source>
        <dbReference type="EMBL" id="MCZ3668274.1"/>
    </source>
</evidence>
<gene>
    <name evidence="4" type="ORF">L2724_08330</name>
</gene>
<evidence type="ECO:0000259" key="3">
    <source>
        <dbReference type="Pfam" id="PF00535"/>
    </source>
</evidence>
<dbReference type="PANTHER" id="PTHR22916:SF51">
    <property type="entry name" value="GLYCOSYLTRANSFERASE EPSH-RELATED"/>
    <property type="match status" value="1"/>
</dbReference>